<dbReference type="Gene3D" id="1.25.40.20">
    <property type="entry name" value="Ankyrin repeat-containing domain"/>
    <property type="match status" value="1"/>
</dbReference>
<feature type="repeat" description="ANK" evidence="2">
    <location>
        <begin position="113"/>
        <end position="139"/>
    </location>
</feature>
<comment type="similarity">
    <text evidence="1">Belongs to the BCOR family.</text>
</comment>
<protein>
    <submittedName>
        <fullName evidence="3">Uncharacterized protein</fullName>
    </submittedName>
</protein>
<dbReference type="EMBL" id="LR903361">
    <property type="protein sequence ID" value="CAD7251809.1"/>
    <property type="molecule type" value="Genomic_DNA"/>
</dbReference>
<dbReference type="Pfam" id="PF12796">
    <property type="entry name" value="Ank_2"/>
    <property type="match status" value="1"/>
</dbReference>
<dbReference type="PANTHER" id="PTHR24117">
    <property type="entry name" value="AGAP007537-PB"/>
    <property type="match status" value="1"/>
</dbReference>
<evidence type="ECO:0000313" key="4">
    <source>
        <dbReference type="Proteomes" id="UP000677054"/>
    </source>
</evidence>
<dbReference type="AlphaFoldDB" id="A0A7R9ACS8"/>
<keyword evidence="4" id="KW-1185">Reference proteome</keyword>
<evidence type="ECO:0000256" key="1">
    <source>
        <dbReference type="ARBA" id="ARBA00034703"/>
    </source>
</evidence>
<feature type="repeat" description="ANK" evidence="2">
    <location>
        <begin position="79"/>
        <end position="111"/>
    </location>
</feature>
<proteinExistence type="inferred from homology"/>
<accession>A0A7R9ACS8</accession>
<dbReference type="OrthoDB" id="3666223at2759"/>
<dbReference type="SUPFAM" id="SSF48403">
    <property type="entry name" value="Ankyrin repeat"/>
    <property type="match status" value="1"/>
</dbReference>
<dbReference type="PRINTS" id="PR01415">
    <property type="entry name" value="ANKYRIN"/>
</dbReference>
<sequence length="283" mass="31051">MDAVRGSQPEVSPGSLTGSPFLTLTPEAIQAEIKSWVINKGLGETPLHRAARLGYYVRGTSGCTAWRRSCRRWGMRDNAGYTPLHEACTKGQLGMARLLLRYGAQVNASLRQGNIRPIHGAIENGHMEVVRLLLSYGADPLLGTYSGLTPVALARESRVMQSLLQDHLADVQGKPAPPWQFPSTLGSDSETGFDVFDAVDLPPDSPDQDDLSSMFFETSEVPMINTYQILEDACPDPFVLLSDLSSRLGPPVTYCWSLRLDRTLERQPDPRRLGTVLGHTLSC</sequence>
<organism evidence="3">
    <name type="scientific">Darwinula stevensoni</name>
    <dbReference type="NCBI Taxonomy" id="69355"/>
    <lineage>
        <taxon>Eukaryota</taxon>
        <taxon>Metazoa</taxon>
        <taxon>Ecdysozoa</taxon>
        <taxon>Arthropoda</taxon>
        <taxon>Crustacea</taxon>
        <taxon>Oligostraca</taxon>
        <taxon>Ostracoda</taxon>
        <taxon>Podocopa</taxon>
        <taxon>Podocopida</taxon>
        <taxon>Darwinulocopina</taxon>
        <taxon>Darwinuloidea</taxon>
        <taxon>Darwinulidae</taxon>
        <taxon>Darwinula</taxon>
    </lineage>
</organism>
<evidence type="ECO:0000256" key="2">
    <source>
        <dbReference type="PROSITE-ProRule" id="PRU00023"/>
    </source>
</evidence>
<dbReference type="InterPro" id="IPR002110">
    <property type="entry name" value="Ankyrin_rpt"/>
</dbReference>
<keyword evidence="2" id="KW-0040">ANK repeat</keyword>
<name>A0A7R9ACS8_9CRUS</name>
<dbReference type="PANTHER" id="PTHR24117:SF9">
    <property type="entry name" value="BCL-6 COREPRESSOR PCGF1 BINDING DOMAIN-CONTAINING PROTEIN"/>
    <property type="match status" value="1"/>
</dbReference>
<gene>
    <name evidence="3" type="ORF">DSTB1V02_LOCUS11571</name>
</gene>
<dbReference type="GO" id="GO:0005634">
    <property type="term" value="C:nucleus"/>
    <property type="evidence" value="ECO:0007669"/>
    <property type="project" value="TreeGrafter"/>
</dbReference>
<dbReference type="InterPro" id="IPR047144">
    <property type="entry name" value="BCOR-like"/>
</dbReference>
<reference evidence="3" key="1">
    <citation type="submission" date="2020-11" db="EMBL/GenBank/DDBJ databases">
        <authorList>
            <person name="Tran Van P."/>
        </authorList>
    </citation>
    <scope>NUCLEOTIDE SEQUENCE</scope>
</reference>
<dbReference type="PROSITE" id="PS50088">
    <property type="entry name" value="ANK_REPEAT"/>
    <property type="match status" value="2"/>
</dbReference>
<dbReference type="GO" id="GO:0000122">
    <property type="term" value="P:negative regulation of transcription by RNA polymerase II"/>
    <property type="evidence" value="ECO:0007669"/>
    <property type="project" value="TreeGrafter"/>
</dbReference>
<dbReference type="SMART" id="SM00248">
    <property type="entry name" value="ANK"/>
    <property type="match status" value="2"/>
</dbReference>
<dbReference type="EMBL" id="CAJPEV010003844">
    <property type="protein sequence ID" value="CAG0900647.1"/>
    <property type="molecule type" value="Genomic_DNA"/>
</dbReference>
<dbReference type="InterPro" id="IPR036770">
    <property type="entry name" value="Ankyrin_rpt-contain_sf"/>
</dbReference>
<dbReference type="Proteomes" id="UP000677054">
    <property type="component" value="Unassembled WGS sequence"/>
</dbReference>
<dbReference type="GO" id="GO:0003714">
    <property type="term" value="F:transcription corepressor activity"/>
    <property type="evidence" value="ECO:0007669"/>
    <property type="project" value="TreeGrafter"/>
</dbReference>
<evidence type="ECO:0000313" key="3">
    <source>
        <dbReference type="EMBL" id="CAD7251809.1"/>
    </source>
</evidence>
<dbReference type="PROSITE" id="PS50297">
    <property type="entry name" value="ANK_REP_REGION"/>
    <property type="match status" value="2"/>
</dbReference>